<evidence type="ECO:0000313" key="3">
    <source>
        <dbReference type="EMBL" id="QTX09830.1"/>
    </source>
</evidence>
<feature type="domain" description="SPOR" evidence="1">
    <location>
        <begin position="28"/>
        <end position="110"/>
    </location>
</feature>
<evidence type="ECO:0000259" key="1">
    <source>
        <dbReference type="PROSITE" id="PS51724"/>
    </source>
</evidence>
<evidence type="ECO:0000313" key="2">
    <source>
        <dbReference type="EMBL" id="MBO0615032.1"/>
    </source>
</evidence>
<dbReference type="EMBL" id="CP072748">
    <property type="protein sequence ID" value="QTX09830.1"/>
    <property type="molecule type" value="Genomic_DNA"/>
</dbReference>
<dbReference type="Proteomes" id="UP000664466">
    <property type="component" value="Unassembled WGS sequence"/>
</dbReference>
<keyword evidence="4" id="KW-1185">Reference proteome</keyword>
<accession>A0A8B0SH94</accession>
<sequence>MRLGKGGLFSYKSTGTATTKAEASAILPTLPAQVYIQIASESQRVKANEITTQLQQKGFVMPGIENMAGKGADMPKNTNVRYFNDEDKQTAEAIVAILKEAGITTAYAYPVSKYKVKAGGLEVWFSADVH</sequence>
<name>A0A8B0SH94_9GAMM</name>
<dbReference type="InterPro" id="IPR007730">
    <property type="entry name" value="SPOR-like_dom"/>
</dbReference>
<dbReference type="AlphaFoldDB" id="A0A8B0SH94"/>
<reference evidence="3" key="2">
    <citation type="submission" date="2021-04" db="EMBL/GenBank/DDBJ databases">
        <title>Complete Genome and methylome analysis of Thiothrix fructosivorans ATCC 49748.</title>
        <authorList>
            <person name="Fomenkov A."/>
            <person name="Sun L."/>
            <person name="Vincze T."/>
            <person name="Grabovich M.Y."/>
            <person name="Roberts R.J."/>
        </authorList>
    </citation>
    <scope>NUCLEOTIDE SEQUENCE</scope>
    <source>
        <strain evidence="3">ATCC 49748</strain>
    </source>
</reference>
<gene>
    <name evidence="3" type="ORF">J1836_014620</name>
    <name evidence="2" type="ORF">J1836_19230</name>
</gene>
<dbReference type="PROSITE" id="PS51724">
    <property type="entry name" value="SPOR"/>
    <property type="match status" value="1"/>
</dbReference>
<evidence type="ECO:0000313" key="4">
    <source>
        <dbReference type="Proteomes" id="UP000664466"/>
    </source>
</evidence>
<dbReference type="GO" id="GO:0042834">
    <property type="term" value="F:peptidoglycan binding"/>
    <property type="evidence" value="ECO:0007669"/>
    <property type="project" value="InterPro"/>
</dbReference>
<organism evidence="3">
    <name type="scientific">Thiothrix fructosivorans</name>
    <dbReference type="NCBI Taxonomy" id="111770"/>
    <lineage>
        <taxon>Bacteria</taxon>
        <taxon>Pseudomonadati</taxon>
        <taxon>Pseudomonadota</taxon>
        <taxon>Gammaproteobacteria</taxon>
        <taxon>Thiotrichales</taxon>
        <taxon>Thiotrichaceae</taxon>
        <taxon>Thiothrix</taxon>
    </lineage>
</organism>
<protein>
    <recommendedName>
        <fullName evidence="1">SPOR domain-containing protein</fullName>
    </recommendedName>
</protein>
<dbReference type="EMBL" id="JAFMPM010000008">
    <property type="protein sequence ID" value="MBO0615032.1"/>
    <property type="molecule type" value="Genomic_DNA"/>
</dbReference>
<reference evidence="2 4" key="1">
    <citation type="submission" date="2021-03" db="EMBL/GenBank/DDBJ databases">
        <title>Draft genome and methylome analysis of Thiotrix fructosivoruns ATCC 49748.</title>
        <authorList>
            <person name="Fomenkov A."/>
            <person name="Grabovich M.Y."/>
            <person name="Roberts R.J."/>
        </authorList>
    </citation>
    <scope>NUCLEOTIDE SEQUENCE [LARGE SCALE GENOMIC DNA]</scope>
    <source>
        <strain evidence="2 4">ATCC 49748</strain>
    </source>
</reference>
<proteinExistence type="predicted"/>